<dbReference type="HOGENOM" id="CLU_096110_1_0_6"/>
<dbReference type="Proteomes" id="UP000002157">
    <property type="component" value="Chromosome"/>
</dbReference>
<dbReference type="KEGG" id="ppg:PputGB1_3223"/>
<evidence type="ECO:0000313" key="2">
    <source>
        <dbReference type="Proteomes" id="UP000002157"/>
    </source>
</evidence>
<organism evidence="1 2">
    <name type="scientific">Pseudomonas putida (strain GB-1)</name>
    <dbReference type="NCBI Taxonomy" id="76869"/>
    <lineage>
        <taxon>Bacteria</taxon>
        <taxon>Pseudomonadati</taxon>
        <taxon>Pseudomonadota</taxon>
        <taxon>Gammaproteobacteria</taxon>
        <taxon>Pseudomonadales</taxon>
        <taxon>Pseudomonadaceae</taxon>
        <taxon>Pseudomonas</taxon>
    </lineage>
</organism>
<gene>
    <name evidence="1" type="ordered locus">PputGB1_3223</name>
</gene>
<accession>B0KHN3</accession>
<sequence>MCVYAHLNEFVGKFVRSCRAFILLENELRMINPCAYGAGLSLLFFLQPVLAGPTRDCSRIVSNVERLACFDQAAGTPAYKTHRQWSAPEQQAPTVLRVMANEAARPRDDLTFRIERRVQDVTGAPELVISAPAIASGNEPAYLAISCIQAISRLQLIARRPIEPSWVKVRLVGEGWSTTETQWQVMENGQVLDAGRGLPAIEQIRRLIGAQRIEVVSDHDEVDGLTFDAQGLDPLISQARSLCRW</sequence>
<dbReference type="InterPro" id="IPR017738">
    <property type="entry name" value="T6SS-assoc_VCA0118"/>
</dbReference>
<dbReference type="NCBIfam" id="TIGR03360">
    <property type="entry name" value="VI_minor_1"/>
    <property type="match status" value="1"/>
</dbReference>
<evidence type="ECO:0000313" key="1">
    <source>
        <dbReference type="EMBL" id="ABY99115.1"/>
    </source>
</evidence>
<evidence type="ECO:0008006" key="3">
    <source>
        <dbReference type="Google" id="ProtNLM"/>
    </source>
</evidence>
<protein>
    <recommendedName>
        <fullName evidence="3">Type VI secretion system-associated protein TagO</fullName>
    </recommendedName>
</protein>
<dbReference type="EMBL" id="CP000926">
    <property type="protein sequence ID" value="ABY99115.1"/>
    <property type="molecule type" value="Genomic_DNA"/>
</dbReference>
<proteinExistence type="predicted"/>
<dbReference type="AlphaFoldDB" id="B0KHN3"/>
<dbReference type="Pfam" id="PF11319">
    <property type="entry name" value="VasI"/>
    <property type="match status" value="1"/>
</dbReference>
<reference evidence="1 2" key="1">
    <citation type="submission" date="2008-01" db="EMBL/GenBank/DDBJ databases">
        <title>Complete sequence of Pseudomonas putida GB-1.</title>
        <authorList>
            <consortium name="US DOE Joint Genome Institute"/>
            <person name="Copeland A."/>
            <person name="Lucas S."/>
            <person name="Lapidus A."/>
            <person name="Barry K."/>
            <person name="Glavina del Rio T."/>
            <person name="Dalin E."/>
            <person name="Tice H."/>
            <person name="Pitluck S."/>
            <person name="Bruce D."/>
            <person name="Goodwin L."/>
            <person name="Chertkov O."/>
            <person name="Brettin T."/>
            <person name="Detter J.C."/>
            <person name="Han C."/>
            <person name="Kuske C.R."/>
            <person name="Schmutz J."/>
            <person name="Larimer F."/>
            <person name="Land M."/>
            <person name="Hauser L."/>
            <person name="Kyrpides N."/>
            <person name="Kim E."/>
            <person name="McCarthy J.K."/>
            <person name="Richardson P."/>
        </authorList>
    </citation>
    <scope>NUCLEOTIDE SEQUENCE [LARGE SCALE GENOMIC DNA]</scope>
    <source>
        <strain evidence="1 2">GB-1</strain>
    </source>
</reference>
<name>B0KHN3_PSEPG</name>
<dbReference type="eggNOG" id="ENOG5032RR9">
    <property type="taxonomic scope" value="Bacteria"/>
</dbReference>